<protein>
    <submittedName>
        <fullName evidence="6">GDSL esterase/lipase</fullName>
    </submittedName>
</protein>
<comment type="similarity">
    <text evidence="1">Belongs to the 'GDSL' lipolytic enzyme family.</text>
</comment>
<gene>
    <name evidence="6" type="ORF">Cni_G24900</name>
</gene>
<dbReference type="EMBL" id="CP136897">
    <property type="protein sequence ID" value="WOL16118.1"/>
    <property type="molecule type" value="Genomic_DNA"/>
</dbReference>
<dbReference type="Pfam" id="PF00657">
    <property type="entry name" value="Lipase_GDSL"/>
    <property type="match status" value="1"/>
</dbReference>
<feature type="chain" id="PRO_5042924251" evidence="5">
    <location>
        <begin position="29"/>
        <end position="387"/>
    </location>
</feature>
<keyword evidence="2 5" id="KW-0732">Signal</keyword>
<dbReference type="InterPro" id="IPR001087">
    <property type="entry name" value="GDSL"/>
</dbReference>
<dbReference type="InterPro" id="IPR036514">
    <property type="entry name" value="SGNH_hydro_sf"/>
</dbReference>
<evidence type="ECO:0000256" key="5">
    <source>
        <dbReference type="SAM" id="SignalP"/>
    </source>
</evidence>
<dbReference type="PANTHER" id="PTHR22835">
    <property type="entry name" value="ZINC FINGER FYVE DOMAIN CONTAINING PROTEIN"/>
    <property type="match status" value="1"/>
</dbReference>
<evidence type="ECO:0000313" key="6">
    <source>
        <dbReference type="EMBL" id="WOL16118.1"/>
    </source>
</evidence>
<dbReference type="SUPFAM" id="SSF52266">
    <property type="entry name" value="SGNH hydrolase"/>
    <property type="match status" value="1"/>
</dbReference>
<dbReference type="CDD" id="cd01837">
    <property type="entry name" value="SGNH_plant_lipase_like"/>
    <property type="match status" value="1"/>
</dbReference>
<feature type="signal peptide" evidence="5">
    <location>
        <begin position="1"/>
        <end position="28"/>
    </location>
</feature>
<dbReference type="PANTHER" id="PTHR22835:SF557">
    <property type="entry name" value="LIPASE_HYDROLASE FAMILY PROTEIN, PUTATIVE, EXPRESSED-RELATED"/>
    <property type="match status" value="1"/>
</dbReference>
<reference evidence="6 7" key="1">
    <citation type="submission" date="2023-10" db="EMBL/GenBank/DDBJ databases">
        <title>Chromosome-scale genome assembly provides insights into flower coloration mechanisms of Canna indica.</title>
        <authorList>
            <person name="Li C."/>
        </authorList>
    </citation>
    <scope>NUCLEOTIDE SEQUENCE [LARGE SCALE GENOMIC DNA]</scope>
    <source>
        <tissue evidence="6">Flower</tissue>
    </source>
</reference>
<evidence type="ECO:0000313" key="7">
    <source>
        <dbReference type="Proteomes" id="UP001327560"/>
    </source>
</evidence>
<keyword evidence="7" id="KW-1185">Reference proteome</keyword>
<organism evidence="6 7">
    <name type="scientific">Canna indica</name>
    <name type="common">Indian-shot</name>
    <dbReference type="NCBI Taxonomy" id="4628"/>
    <lineage>
        <taxon>Eukaryota</taxon>
        <taxon>Viridiplantae</taxon>
        <taxon>Streptophyta</taxon>
        <taxon>Embryophyta</taxon>
        <taxon>Tracheophyta</taxon>
        <taxon>Spermatophyta</taxon>
        <taxon>Magnoliopsida</taxon>
        <taxon>Liliopsida</taxon>
        <taxon>Zingiberales</taxon>
        <taxon>Cannaceae</taxon>
        <taxon>Canna</taxon>
    </lineage>
</organism>
<evidence type="ECO:0000256" key="1">
    <source>
        <dbReference type="ARBA" id="ARBA00008668"/>
    </source>
</evidence>
<keyword evidence="4" id="KW-0325">Glycoprotein</keyword>
<evidence type="ECO:0000256" key="2">
    <source>
        <dbReference type="ARBA" id="ARBA00022729"/>
    </source>
</evidence>
<accession>A0AAQ3KZS3</accession>
<sequence length="387" mass="43200">MLDSHSRTITISFFFLLLPTAFFPLTYASPAPSPRLFSKIYAFGDSFTDTGNTHSTTGPYSFGYVSEPPYGTTFFHRSTNRYSDGRLVVDFLATTLSLPFLPPYLSRAADFSHGVNFAVAGSTAIDHDFYVKNNVTIDITPQSLMTELMWFDKYLEEKGCKERGSPKCRALTEDALFWVGEIGANDYAYSYTSSVPHNVIQQLAIKNAINFVEALLLRGAKYVVVQGLPLIGCLPLTLILAPSDDRDDMGCSASINRQTYNHNEILQNKLNELRKKYPQAIVSYADYFAAYHTVMKNPAAYGFSEPLKACCGSGGGPYNFDIFATCGSRNVSKACSEPNKYINWDGVHLTEAMYKVVSDMFFHRGYCKPPFQVILTAKGRVKQNIYD</sequence>
<proteinExistence type="inferred from homology"/>
<dbReference type="Proteomes" id="UP001327560">
    <property type="component" value="Chromosome 8"/>
</dbReference>
<name>A0AAQ3KZS3_9LILI</name>
<dbReference type="InterPro" id="IPR035669">
    <property type="entry name" value="SGNH_plant_lipase-like"/>
</dbReference>
<dbReference type="AlphaFoldDB" id="A0AAQ3KZS3"/>
<evidence type="ECO:0000256" key="3">
    <source>
        <dbReference type="ARBA" id="ARBA00022801"/>
    </source>
</evidence>
<keyword evidence="3" id="KW-0378">Hydrolase</keyword>
<dbReference type="Gene3D" id="3.40.50.1110">
    <property type="entry name" value="SGNH hydrolase"/>
    <property type="match status" value="1"/>
</dbReference>
<dbReference type="GO" id="GO:0016788">
    <property type="term" value="F:hydrolase activity, acting on ester bonds"/>
    <property type="evidence" value="ECO:0007669"/>
    <property type="project" value="InterPro"/>
</dbReference>
<evidence type="ECO:0000256" key="4">
    <source>
        <dbReference type="ARBA" id="ARBA00023180"/>
    </source>
</evidence>